<organism evidence="1 2">
    <name type="scientific">Hymenobacter saemangeumensis</name>
    <dbReference type="NCBI Taxonomy" id="1084522"/>
    <lineage>
        <taxon>Bacteria</taxon>
        <taxon>Pseudomonadati</taxon>
        <taxon>Bacteroidota</taxon>
        <taxon>Cytophagia</taxon>
        <taxon>Cytophagales</taxon>
        <taxon>Hymenobacteraceae</taxon>
        <taxon>Hymenobacter</taxon>
    </lineage>
</organism>
<keyword evidence="2" id="KW-1185">Reference proteome</keyword>
<evidence type="ECO:0000313" key="1">
    <source>
        <dbReference type="EMBL" id="GAA4364876.1"/>
    </source>
</evidence>
<dbReference type="Gene3D" id="3.90.1140.10">
    <property type="entry name" value="Cyclic phosphodiesterase"/>
    <property type="match status" value="1"/>
</dbReference>
<proteinExistence type="predicted"/>
<dbReference type="Pfam" id="PF13563">
    <property type="entry name" value="2_5_RNA_ligase2"/>
    <property type="match status" value="1"/>
</dbReference>
<dbReference type="SUPFAM" id="SSF55144">
    <property type="entry name" value="LigT-like"/>
    <property type="match status" value="1"/>
</dbReference>
<dbReference type="EMBL" id="BAABGZ010000072">
    <property type="protein sequence ID" value="GAA4364876.1"/>
    <property type="molecule type" value="Genomic_DNA"/>
</dbReference>
<gene>
    <name evidence="1" type="ORF">GCM10023185_34740</name>
</gene>
<accession>A0ABP8IP14</accession>
<reference evidence="2" key="1">
    <citation type="journal article" date="2019" name="Int. J. Syst. Evol. Microbiol.">
        <title>The Global Catalogue of Microorganisms (GCM) 10K type strain sequencing project: providing services to taxonomists for standard genome sequencing and annotation.</title>
        <authorList>
            <consortium name="The Broad Institute Genomics Platform"/>
            <consortium name="The Broad Institute Genome Sequencing Center for Infectious Disease"/>
            <person name="Wu L."/>
            <person name="Ma J."/>
        </authorList>
    </citation>
    <scope>NUCLEOTIDE SEQUENCE [LARGE SCALE GENOMIC DNA]</scope>
    <source>
        <strain evidence="2">JCM 17923</strain>
    </source>
</reference>
<dbReference type="RefSeq" id="WP_345237380.1">
    <property type="nucleotide sequence ID" value="NZ_BAABGZ010000072.1"/>
</dbReference>
<dbReference type="GO" id="GO:0016874">
    <property type="term" value="F:ligase activity"/>
    <property type="evidence" value="ECO:0007669"/>
    <property type="project" value="UniProtKB-KW"/>
</dbReference>
<comment type="caution">
    <text evidence="1">The sequence shown here is derived from an EMBL/GenBank/DDBJ whole genome shotgun (WGS) entry which is preliminary data.</text>
</comment>
<name>A0ABP8IP14_9BACT</name>
<protein>
    <submittedName>
        <fullName evidence="1">2'-5' RNA ligase family protein</fullName>
    </submittedName>
</protein>
<evidence type="ECO:0000313" key="2">
    <source>
        <dbReference type="Proteomes" id="UP001501153"/>
    </source>
</evidence>
<dbReference type="InterPro" id="IPR009097">
    <property type="entry name" value="Cyclic_Pdiesterase"/>
</dbReference>
<keyword evidence="1" id="KW-0436">Ligase</keyword>
<dbReference type="Proteomes" id="UP001501153">
    <property type="component" value="Unassembled WGS sequence"/>
</dbReference>
<sequence length="172" mass="19223">MSEAPRPLILTLTLDEQAQAYFNDLRQRHFPPALNHLAAHVTLFHSLPAAELPAIKAELQQRCAALPLLPLQVSGVRFLGQGVAFNLDNTSLRTLHRELQAAWQPWLTPQDQHRLNPHVTVQNKVGPDVAKRLFLELSRAFQPFPATGTGLALWRYLGGPWEPVQQFAFAGS</sequence>